<organism evidence="18 19">
    <name type="scientific">Dongia rigui</name>
    <dbReference type="NCBI Taxonomy" id="940149"/>
    <lineage>
        <taxon>Bacteria</taxon>
        <taxon>Pseudomonadati</taxon>
        <taxon>Pseudomonadota</taxon>
        <taxon>Alphaproteobacteria</taxon>
        <taxon>Rhodospirillales</taxon>
        <taxon>Dongiaceae</taxon>
        <taxon>Dongia</taxon>
    </lineage>
</organism>
<evidence type="ECO:0000256" key="13">
    <source>
        <dbReference type="ARBA" id="ARBA00023209"/>
    </source>
</evidence>
<feature type="domain" description="PLD phosphodiesterase" evidence="17">
    <location>
        <begin position="211"/>
        <end position="238"/>
    </location>
</feature>
<keyword evidence="9" id="KW-0677">Repeat</keyword>
<evidence type="ECO:0000256" key="15">
    <source>
        <dbReference type="NCBIfam" id="TIGR04265"/>
    </source>
</evidence>
<keyword evidence="11" id="KW-0443">Lipid metabolism</keyword>
<evidence type="ECO:0000256" key="10">
    <source>
        <dbReference type="ARBA" id="ARBA00022989"/>
    </source>
</evidence>
<keyword evidence="7" id="KW-0808">Transferase</keyword>
<reference evidence="18 19" key="1">
    <citation type="journal article" date="2013" name="Antonie Van Leeuwenhoek">
        <title>Dongia rigui sp. nov., isolated from freshwater of a large wetland in Korea.</title>
        <authorList>
            <person name="Baik K.S."/>
            <person name="Hwang Y.M."/>
            <person name="Choi J.S."/>
            <person name="Kwon J."/>
            <person name="Seong C.N."/>
        </authorList>
    </citation>
    <scope>NUCLEOTIDE SEQUENCE [LARGE SCALE GENOMIC DNA]</scope>
    <source>
        <strain evidence="18 19">04SU4-P</strain>
    </source>
</reference>
<feature type="domain" description="PLD phosphodiesterase" evidence="17">
    <location>
        <begin position="387"/>
        <end position="414"/>
    </location>
</feature>
<dbReference type="PANTHER" id="PTHR21248:SF22">
    <property type="entry name" value="PHOSPHOLIPASE D"/>
    <property type="match status" value="1"/>
</dbReference>
<keyword evidence="19" id="KW-1185">Reference proteome</keyword>
<evidence type="ECO:0000256" key="7">
    <source>
        <dbReference type="ARBA" id="ARBA00022679"/>
    </source>
</evidence>
<proteinExistence type="predicted"/>
<comment type="function">
    <text evidence="1">Could be a virulence factor.</text>
</comment>
<evidence type="ECO:0000256" key="5">
    <source>
        <dbReference type="ARBA" id="ARBA00022516"/>
    </source>
</evidence>
<evidence type="ECO:0000256" key="8">
    <source>
        <dbReference type="ARBA" id="ARBA00022692"/>
    </source>
</evidence>
<dbReference type="InterPro" id="IPR025202">
    <property type="entry name" value="PLD-like_dom"/>
</dbReference>
<evidence type="ECO:0000256" key="3">
    <source>
        <dbReference type="ARBA" id="ARBA00004651"/>
    </source>
</evidence>
<dbReference type="CDD" id="cd09163">
    <property type="entry name" value="PLDc_CLS_unchar2_2"/>
    <property type="match status" value="1"/>
</dbReference>
<dbReference type="PROSITE" id="PS50035">
    <property type="entry name" value="PLD"/>
    <property type="match status" value="2"/>
</dbReference>
<dbReference type="EC" id="2.7.8.-" evidence="15"/>
<sequence>MNDQIFRSIGEWLSVVHIPLALIVTFHVLLYKRDVRSAVGWMGLAWLSPIIGCLLYALFGINRVQRKAFRIKRRRRRALHKHPYLESPPRRDYLAPLQQAVARITERPTQSGNNIKLLRNGDEAYPAMLAAINGASSSIALSSYIFDDDAIGRAFIAALSDAKQRKVDVRIIVDGVGSGYLLSPAYHRMRAEGLKAARFLHSFVPWRMAFLNLRSHRKILVIDGRQAFIGGINISSDNLLAHQTDNPIRDEHFSVEGPVVAQIMEAFATDWIFTTGEELKGPLWFPVIDPAGRAEARVVTSGPDQDIDKIEFMFLQAISTARASIKIVTPYFLPEDRLITALSLAAMRGVSVDVVIPAESDHAFIDWATRAHVEPLLVSGGRLWRAPKPFEHSKLLTIDGRWSLIGSANWDARSMRLNFEINLEIYDRIFARQIEAEFERKRGKGFTLKQLRRRPFLVRLRDRAARLLLPYL</sequence>
<evidence type="ECO:0000256" key="1">
    <source>
        <dbReference type="ARBA" id="ARBA00003145"/>
    </source>
</evidence>
<feature type="transmembrane region" description="Helical" evidence="16">
    <location>
        <begin position="12"/>
        <end position="31"/>
    </location>
</feature>
<keyword evidence="10 16" id="KW-1133">Transmembrane helix</keyword>
<evidence type="ECO:0000256" key="4">
    <source>
        <dbReference type="ARBA" id="ARBA00022475"/>
    </source>
</evidence>
<dbReference type="InterPro" id="IPR027379">
    <property type="entry name" value="CLS_N"/>
</dbReference>
<gene>
    <name evidence="18" type="primary">cls</name>
    <name evidence="18" type="ORF">SMD31_07100</name>
</gene>
<keyword evidence="8 16" id="KW-0812">Transmembrane</keyword>
<evidence type="ECO:0000259" key="17">
    <source>
        <dbReference type="PROSITE" id="PS50035"/>
    </source>
</evidence>
<evidence type="ECO:0000256" key="14">
    <source>
        <dbReference type="ARBA" id="ARBA00023264"/>
    </source>
</evidence>
<dbReference type="NCBIfam" id="TIGR04265">
    <property type="entry name" value="bac_cardiolipin"/>
    <property type="match status" value="1"/>
</dbReference>
<evidence type="ECO:0000256" key="9">
    <source>
        <dbReference type="ARBA" id="ARBA00022737"/>
    </source>
</evidence>
<dbReference type="Pfam" id="PF13091">
    <property type="entry name" value="PLDc_2"/>
    <property type="match status" value="2"/>
</dbReference>
<dbReference type="InterPro" id="IPR022924">
    <property type="entry name" value="Cardiolipin_synthase"/>
</dbReference>
<evidence type="ECO:0000256" key="11">
    <source>
        <dbReference type="ARBA" id="ARBA00023098"/>
    </source>
</evidence>
<keyword evidence="12 16" id="KW-0472">Membrane</keyword>
<protein>
    <recommendedName>
        <fullName evidence="15">Cardiolipin synthase</fullName>
        <ecNumber evidence="15">2.7.8.-</ecNumber>
    </recommendedName>
</protein>
<evidence type="ECO:0000256" key="6">
    <source>
        <dbReference type="ARBA" id="ARBA00022525"/>
    </source>
</evidence>
<dbReference type="Pfam" id="PF13396">
    <property type="entry name" value="PLDc_N"/>
    <property type="match status" value="1"/>
</dbReference>
<dbReference type="SUPFAM" id="SSF56024">
    <property type="entry name" value="Phospholipase D/nuclease"/>
    <property type="match status" value="2"/>
</dbReference>
<evidence type="ECO:0000256" key="16">
    <source>
        <dbReference type="SAM" id="Phobius"/>
    </source>
</evidence>
<dbReference type="CDD" id="cd09157">
    <property type="entry name" value="PLDc_CLS_unchar2_1"/>
    <property type="match status" value="1"/>
</dbReference>
<feature type="transmembrane region" description="Helical" evidence="16">
    <location>
        <begin position="43"/>
        <end position="64"/>
    </location>
</feature>
<dbReference type="Proteomes" id="UP001271769">
    <property type="component" value="Unassembled WGS sequence"/>
</dbReference>
<keyword evidence="4" id="KW-1003">Cell membrane</keyword>
<comment type="subcellular location">
    <subcellularLocation>
        <location evidence="3">Cell membrane</location>
        <topology evidence="3">Multi-pass membrane protein</topology>
    </subcellularLocation>
    <subcellularLocation>
        <location evidence="2">Secreted</location>
    </subcellularLocation>
</comment>
<evidence type="ECO:0000313" key="19">
    <source>
        <dbReference type="Proteomes" id="UP001271769"/>
    </source>
</evidence>
<evidence type="ECO:0000256" key="12">
    <source>
        <dbReference type="ARBA" id="ARBA00023136"/>
    </source>
</evidence>
<dbReference type="SMART" id="SM00155">
    <property type="entry name" value="PLDc"/>
    <property type="match status" value="2"/>
</dbReference>
<keyword evidence="14" id="KW-1208">Phospholipid metabolism</keyword>
<keyword evidence="13" id="KW-0594">Phospholipid biosynthesis</keyword>
<dbReference type="RefSeq" id="WP_320500112.1">
    <property type="nucleotide sequence ID" value="NZ_JAXCLX010000001.1"/>
</dbReference>
<name>A0ABU5DWJ5_9PROT</name>
<accession>A0ABU5DWJ5</accession>
<dbReference type="EMBL" id="JAXCLX010000001">
    <property type="protein sequence ID" value="MDY0871682.1"/>
    <property type="molecule type" value="Genomic_DNA"/>
</dbReference>
<evidence type="ECO:0000256" key="2">
    <source>
        <dbReference type="ARBA" id="ARBA00004613"/>
    </source>
</evidence>
<evidence type="ECO:0000313" key="18">
    <source>
        <dbReference type="EMBL" id="MDY0871682.1"/>
    </source>
</evidence>
<dbReference type="InterPro" id="IPR001736">
    <property type="entry name" value="PLipase_D/transphosphatidylase"/>
</dbReference>
<dbReference type="Gene3D" id="3.30.870.10">
    <property type="entry name" value="Endonuclease Chain A"/>
    <property type="match status" value="3"/>
</dbReference>
<comment type="caution">
    <text evidence="18">The sequence shown here is derived from an EMBL/GenBank/DDBJ whole genome shotgun (WGS) entry which is preliminary data.</text>
</comment>
<keyword evidence="5" id="KW-0444">Lipid biosynthesis</keyword>
<dbReference type="PANTHER" id="PTHR21248">
    <property type="entry name" value="CARDIOLIPIN SYNTHASE"/>
    <property type="match status" value="1"/>
</dbReference>
<keyword evidence="6" id="KW-0964">Secreted</keyword>